<proteinExistence type="predicted"/>
<protein>
    <recommendedName>
        <fullName evidence="1">NB-ARC domain-containing protein</fullName>
    </recommendedName>
</protein>
<evidence type="ECO:0000313" key="3">
    <source>
        <dbReference type="Proteomes" id="UP001311915"/>
    </source>
</evidence>
<reference evidence="2 3" key="1">
    <citation type="submission" date="2023-10" db="EMBL/GenBank/DDBJ databases">
        <title>Genome-Wide Identification Analysis in wild type Solanum Pinnatisectum Reveals Some Genes Defensing Phytophthora Infestans.</title>
        <authorList>
            <person name="Sun C."/>
        </authorList>
    </citation>
    <scope>NUCLEOTIDE SEQUENCE [LARGE SCALE GENOMIC DNA]</scope>
    <source>
        <strain evidence="2">LQN</strain>
        <tissue evidence="2">Leaf</tissue>
    </source>
</reference>
<evidence type="ECO:0000313" key="2">
    <source>
        <dbReference type="EMBL" id="KAK4729268.1"/>
    </source>
</evidence>
<dbReference type="Gene3D" id="3.40.50.300">
    <property type="entry name" value="P-loop containing nucleotide triphosphate hydrolases"/>
    <property type="match status" value="1"/>
</dbReference>
<dbReference type="InterPro" id="IPR027417">
    <property type="entry name" value="P-loop_NTPase"/>
</dbReference>
<dbReference type="PANTHER" id="PTHR19338:SF60">
    <property type="entry name" value="NB-ARC DOMAIN-CONTAINING PROTEIN"/>
    <property type="match status" value="1"/>
</dbReference>
<evidence type="ECO:0000259" key="1">
    <source>
        <dbReference type="Pfam" id="PF00931"/>
    </source>
</evidence>
<dbReference type="InterPro" id="IPR002182">
    <property type="entry name" value="NB-ARC"/>
</dbReference>
<dbReference type="AlphaFoldDB" id="A0AAV9LV23"/>
<name>A0AAV9LV23_9SOLN</name>
<comment type="caution">
    <text evidence="2">The sequence shown here is derived from an EMBL/GenBank/DDBJ whole genome shotgun (WGS) entry which is preliminary data.</text>
</comment>
<dbReference type="Pfam" id="PF00931">
    <property type="entry name" value="NB-ARC"/>
    <property type="match status" value="1"/>
</dbReference>
<dbReference type="PANTHER" id="PTHR19338">
    <property type="entry name" value="TRANSLOCASE OF INNER MITOCHONDRIAL MEMBRANE 13 HOMOLOG"/>
    <property type="match status" value="1"/>
</dbReference>
<dbReference type="SUPFAM" id="SSF52540">
    <property type="entry name" value="P-loop containing nucleoside triphosphate hydrolases"/>
    <property type="match status" value="1"/>
</dbReference>
<dbReference type="Gene3D" id="1.20.5.4130">
    <property type="match status" value="1"/>
</dbReference>
<accession>A0AAV9LV23</accession>
<keyword evidence="3" id="KW-1185">Reference proteome</keyword>
<dbReference type="Proteomes" id="UP001311915">
    <property type="component" value="Unassembled WGS sequence"/>
</dbReference>
<organism evidence="2 3">
    <name type="scientific">Solanum pinnatisectum</name>
    <name type="common">tansyleaf nightshade</name>
    <dbReference type="NCBI Taxonomy" id="50273"/>
    <lineage>
        <taxon>Eukaryota</taxon>
        <taxon>Viridiplantae</taxon>
        <taxon>Streptophyta</taxon>
        <taxon>Embryophyta</taxon>
        <taxon>Tracheophyta</taxon>
        <taxon>Spermatophyta</taxon>
        <taxon>Magnoliopsida</taxon>
        <taxon>eudicotyledons</taxon>
        <taxon>Gunneridae</taxon>
        <taxon>Pentapetalae</taxon>
        <taxon>asterids</taxon>
        <taxon>lamiids</taxon>
        <taxon>Solanales</taxon>
        <taxon>Solanaceae</taxon>
        <taxon>Solanoideae</taxon>
        <taxon>Solaneae</taxon>
        <taxon>Solanum</taxon>
    </lineage>
</organism>
<dbReference type="GO" id="GO:0043531">
    <property type="term" value="F:ADP binding"/>
    <property type="evidence" value="ECO:0007669"/>
    <property type="project" value="InterPro"/>
</dbReference>
<feature type="domain" description="NB-ARC" evidence="1">
    <location>
        <begin position="104"/>
        <end position="188"/>
    </location>
</feature>
<dbReference type="EMBL" id="JAWPEI010000004">
    <property type="protein sequence ID" value="KAK4729268.1"/>
    <property type="molecule type" value="Genomic_DNA"/>
</dbReference>
<sequence length="202" mass="22783">MKDLQKKLKDLANEVEDEVESQALLIMEKDEHIRTEANERLLIILQQAIPDIDYVKEELRKQRKNNKLQVGNGSVGGPCSPSDVSTIDNNVVGYNIDQEVMLRQLTGDSFQMEVISIVGKGGIGKSTFAKRMFSDPSVVSFFDVREWITVSKDYSLRNMLLSLLQDATGVKEEINPQDQGNDEVEIDNAELADRLQLSFLHI</sequence>
<gene>
    <name evidence="2" type="ORF">R3W88_022256</name>
</gene>